<reference evidence="10 11" key="1">
    <citation type="journal article" date="2017" name="Nat. Commun.">
        <title>Genome assembly with in vitro proximity ligation data and whole-genome triplication in lettuce.</title>
        <authorList>
            <person name="Reyes-Chin-Wo S."/>
            <person name="Wang Z."/>
            <person name="Yang X."/>
            <person name="Kozik A."/>
            <person name="Arikit S."/>
            <person name="Song C."/>
            <person name="Xia L."/>
            <person name="Froenicke L."/>
            <person name="Lavelle D.O."/>
            <person name="Truco M.J."/>
            <person name="Xia R."/>
            <person name="Zhu S."/>
            <person name="Xu C."/>
            <person name="Xu H."/>
            <person name="Xu X."/>
            <person name="Cox K."/>
            <person name="Korf I."/>
            <person name="Meyers B.C."/>
            <person name="Michelmore R.W."/>
        </authorList>
    </citation>
    <scope>NUCLEOTIDE SEQUENCE [LARGE SCALE GENOMIC DNA]</scope>
    <source>
        <strain evidence="11">cv. Salinas</strain>
        <tissue evidence="10">Seedlings</tissue>
    </source>
</reference>
<evidence type="ECO:0000256" key="2">
    <source>
        <dbReference type="ARBA" id="ARBA00022448"/>
    </source>
</evidence>
<dbReference type="Proteomes" id="UP000235145">
    <property type="component" value="Unassembled WGS sequence"/>
</dbReference>
<dbReference type="PANTHER" id="PTHR23505:SF84">
    <property type="entry name" value="MAJOR FACILITATOR SUPERFAMILY, MFS TRANSPORTER SUPERFAMILY"/>
    <property type="match status" value="1"/>
</dbReference>
<protein>
    <recommendedName>
        <fullName evidence="9">Major facilitator superfamily (MFS) profile domain-containing protein</fullName>
    </recommendedName>
</protein>
<dbReference type="InterPro" id="IPR044770">
    <property type="entry name" value="MFS_spinster-like"/>
</dbReference>
<dbReference type="InterPro" id="IPR011701">
    <property type="entry name" value="MFS"/>
</dbReference>
<keyword evidence="5 8" id="KW-0472">Membrane</keyword>
<dbReference type="GO" id="GO:0016020">
    <property type="term" value="C:membrane"/>
    <property type="evidence" value="ECO:0007669"/>
    <property type="project" value="UniProtKB-SubCell"/>
</dbReference>
<dbReference type="Pfam" id="PF07690">
    <property type="entry name" value="MFS_1"/>
    <property type="match status" value="1"/>
</dbReference>
<organism evidence="10 11">
    <name type="scientific">Lactuca sativa</name>
    <name type="common">Garden lettuce</name>
    <dbReference type="NCBI Taxonomy" id="4236"/>
    <lineage>
        <taxon>Eukaryota</taxon>
        <taxon>Viridiplantae</taxon>
        <taxon>Streptophyta</taxon>
        <taxon>Embryophyta</taxon>
        <taxon>Tracheophyta</taxon>
        <taxon>Spermatophyta</taxon>
        <taxon>Magnoliopsida</taxon>
        <taxon>eudicotyledons</taxon>
        <taxon>Gunneridae</taxon>
        <taxon>Pentapetalae</taxon>
        <taxon>asterids</taxon>
        <taxon>campanulids</taxon>
        <taxon>Asterales</taxon>
        <taxon>Asteraceae</taxon>
        <taxon>Cichorioideae</taxon>
        <taxon>Cichorieae</taxon>
        <taxon>Lactucinae</taxon>
        <taxon>Lactuca</taxon>
    </lineage>
</organism>
<evidence type="ECO:0000256" key="5">
    <source>
        <dbReference type="ARBA" id="ARBA00023136"/>
    </source>
</evidence>
<evidence type="ECO:0000256" key="1">
    <source>
        <dbReference type="ARBA" id="ARBA00004141"/>
    </source>
</evidence>
<dbReference type="PANTHER" id="PTHR23505">
    <property type="entry name" value="SPINSTER"/>
    <property type="match status" value="1"/>
</dbReference>
<dbReference type="EMBL" id="NBSK02000009">
    <property type="protein sequence ID" value="KAJ0187649.1"/>
    <property type="molecule type" value="Genomic_DNA"/>
</dbReference>
<gene>
    <name evidence="10" type="ORF">LSAT_V11C900501890</name>
</gene>
<dbReference type="Gene3D" id="1.20.1250.20">
    <property type="entry name" value="MFS general substrate transporter like domains"/>
    <property type="match status" value="1"/>
</dbReference>
<proteinExistence type="inferred from homology"/>
<dbReference type="InterPro" id="IPR020846">
    <property type="entry name" value="MFS_dom"/>
</dbReference>
<dbReference type="GO" id="GO:0022857">
    <property type="term" value="F:transmembrane transporter activity"/>
    <property type="evidence" value="ECO:0007669"/>
    <property type="project" value="InterPro"/>
</dbReference>
<dbReference type="SUPFAM" id="SSF103473">
    <property type="entry name" value="MFS general substrate transporter"/>
    <property type="match status" value="1"/>
</dbReference>
<comment type="subcellular location">
    <subcellularLocation>
        <location evidence="1">Membrane</location>
        <topology evidence="1">Multi-pass membrane protein</topology>
    </subcellularLocation>
</comment>
<feature type="transmembrane region" description="Helical" evidence="8">
    <location>
        <begin position="47"/>
        <end position="66"/>
    </location>
</feature>
<comment type="caution">
    <text evidence="10">The sequence shown here is derived from an EMBL/GenBank/DDBJ whole genome shotgun (WGS) entry which is preliminary data.</text>
</comment>
<evidence type="ECO:0000256" key="4">
    <source>
        <dbReference type="ARBA" id="ARBA00022989"/>
    </source>
</evidence>
<comment type="similarity">
    <text evidence="6">Belongs to the major facilitator superfamily. Spinster (TC 2.A.1.49) family.</text>
</comment>
<dbReference type="InterPro" id="IPR036259">
    <property type="entry name" value="MFS_trans_sf"/>
</dbReference>
<dbReference type="OrthoDB" id="6770063at2759"/>
<accession>A0A9R1UIB3</accession>
<keyword evidence="3 8" id="KW-0812">Transmembrane</keyword>
<comment type="similarity">
    <text evidence="7">Belongs to the major facilitator superfamily. Phosphate:H(+) symporter (TC 2.A.1.9) family.</text>
</comment>
<evidence type="ECO:0000256" key="8">
    <source>
        <dbReference type="SAM" id="Phobius"/>
    </source>
</evidence>
<keyword evidence="2" id="KW-0813">Transport</keyword>
<evidence type="ECO:0000256" key="6">
    <source>
        <dbReference type="ARBA" id="ARBA00024338"/>
    </source>
</evidence>
<sequence>MINYIDRGAISTNGVNGSPRSCTESNVCSDGSGIQGDFDLSNFKDGILASAFMVGLLIASPIFASLAKTINPFRLIGVGLSVWTLAVVGCGFSVDFWSITICRMLVGVGEASYIGLAAPLIVESAPVSQRTAWLGIFHMSIPTGVAVGDIT</sequence>
<feature type="transmembrane region" description="Helical" evidence="8">
    <location>
        <begin position="73"/>
        <end position="94"/>
    </location>
</feature>
<evidence type="ECO:0000259" key="9">
    <source>
        <dbReference type="PROSITE" id="PS50850"/>
    </source>
</evidence>
<evidence type="ECO:0000256" key="3">
    <source>
        <dbReference type="ARBA" id="ARBA00022692"/>
    </source>
</evidence>
<dbReference type="PROSITE" id="PS50850">
    <property type="entry name" value="MFS"/>
    <property type="match status" value="1"/>
</dbReference>
<evidence type="ECO:0000313" key="11">
    <source>
        <dbReference type="Proteomes" id="UP000235145"/>
    </source>
</evidence>
<keyword evidence="11" id="KW-1185">Reference proteome</keyword>
<evidence type="ECO:0000256" key="7">
    <source>
        <dbReference type="ARBA" id="ARBA00044504"/>
    </source>
</evidence>
<name>A0A9R1UIB3_LACSA</name>
<keyword evidence="4 8" id="KW-1133">Transmembrane helix</keyword>
<feature type="domain" description="Major facilitator superfamily (MFS) profile" evidence="9">
    <location>
        <begin position="1"/>
        <end position="151"/>
    </location>
</feature>
<evidence type="ECO:0000313" key="10">
    <source>
        <dbReference type="EMBL" id="KAJ0187649.1"/>
    </source>
</evidence>
<dbReference type="AlphaFoldDB" id="A0A9R1UIB3"/>